<keyword evidence="9" id="KW-1185">Reference proteome</keyword>
<evidence type="ECO:0000256" key="4">
    <source>
        <dbReference type="ARBA" id="ARBA00022729"/>
    </source>
</evidence>
<protein>
    <submittedName>
        <fullName evidence="8">ABC transporter substrate-binding protein</fullName>
    </submittedName>
</protein>
<dbReference type="PROSITE" id="PS51318">
    <property type="entry name" value="TAT"/>
    <property type="match status" value="1"/>
</dbReference>
<dbReference type="Pfam" id="PF01497">
    <property type="entry name" value="Peripla_BP_2"/>
    <property type="match status" value="1"/>
</dbReference>
<evidence type="ECO:0000259" key="7">
    <source>
        <dbReference type="PROSITE" id="PS50983"/>
    </source>
</evidence>
<accession>A0ABV9YT44</accession>
<feature type="domain" description="Fe/B12 periplasmic-binding" evidence="7">
    <location>
        <begin position="71"/>
        <end position="333"/>
    </location>
</feature>
<dbReference type="SUPFAM" id="SSF53807">
    <property type="entry name" value="Helical backbone' metal receptor"/>
    <property type="match status" value="1"/>
</dbReference>
<keyword evidence="3" id="KW-0813">Transport</keyword>
<proteinExistence type="inferred from homology"/>
<comment type="subcellular location">
    <subcellularLocation>
        <location evidence="1">Cell envelope</location>
    </subcellularLocation>
</comment>
<dbReference type="InterPro" id="IPR051313">
    <property type="entry name" value="Bact_iron-sidero_bind"/>
</dbReference>
<name>A0ABV9YT44_9PSEU</name>
<sequence length="333" mass="34738">MTSQPAPSLRSPFRPTRRSILAGAGGLAALAALAACGDSGGGTAGPQNADGPTRQIQGAAGPVDIPANPQRIACVDFYTTYALLDVGVTPVATAQATVGGVFAPYQQTYDAIPKVGQPTSVNVEALAAATPDLILGTKVPTMQPGLEEQLTRIAPTVMFDAGTEPGTWKQRALATADAVNRLAAGQQVAAEYDQHAARIKAQFAPTIGRTTWGLVRGSSGGAFFTDFPTSWSGVVLADAGLRFGRAAAGRTGAGQRLSYEQASQLDDCDVLLYLADAQGQVEANTRALLAQPAFAQLRAVREGRAFPLPNYYATHYRQGDAVLTTIEQLLPRL</sequence>
<dbReference type="PANTHER" id="PTHR30532:SF25">
    <property type="entry name" value="IRON(III) DICITRATE-BINDING PERIPLASMIC PROTEIN"/>
    <property type="match status" value="1"/>
</dbReference>
<gene>
    <name evidence="8" type="ORF">ACFPBZ_23095</name>
</gene>
<dbReference type="Gene3D" id="3.40.50.1980">
    <property type="entry name" value="Nitrogenase molybdenum iron protein domain"/>
    <property type="match status" value="2"/>
</dbReference>
<comment type="similarity">
    <text evidence="2">Belongs to the bacterial solute-binding protein 8 family.</text>
</comment>
<keyword evidence="4 6" id="KW-0732">Signal</keyword>
<dbReference type="RefSeq" id="WP_378038458.1">
    <property type="nucleotide sequence ID" value="NZ_JBHSIV010000031.1"/>
</dbReference>
<feature type="region of interest" description="Disordered" evidence="5">
    <location>
        <begin position="41"/>
        <end position="61"/>
    </location>
</feature>
<reference evidence="9" key="1">
    <citation type="journal article" date="2019" name="Int. J. Syst. Evol. Microbiol.">
        <title>The Global Catalogue of Microorganisms (GCM) 10K type strain sequencing project: providing services to taxonomists for standard genome sequencing and annotation.</title>
        <authorList>
            <consortium name="The Broad Institute Genomics Platform"/>
            <consortium name="The Broad Institute Genome Sequencing Center for Infectious Disease"/>
            <person name="Wu L."/>
            <person name="Ma J."/>
        </authorList>
    </citation>
    <scope>NUCLEOTIDE SEQUENCE [LARGE SCALE GENOMIC DNA]</scope>
    <source>
        <strain evidence="9">CGMCC 4.7093</strain>
    </source>
</reference>
<evidence type="ECO:0000256" key="5">
    <source>
        <dbReference type="SAM" id="MobiDB-lite"/>
    </source>
</evidence>
<dbReference type="InterPro" id="IPR002491">
    <property type="entry name" value="ABC_transptr_periplasmic_BD"/>
</dbReference>
<evidence type="ECO:0000256" key="3">
    <source>
        <dbReference type="ARBA" id="ARBA00022448"/>
    </source>
</evidence>
<feature type="signal peptide" evidence="6">
    <location>
        <begin position="1"/>
        <end position="34"/>
    </location>
</feature>
<evidence type="ECO:0000256" key="1">
    <source>
        <dbReference type="ARBA" id="ARBA00004196"/>
    </source>
</evidence>
<comment type="caution">
    <text evidence="8">The sequence shown here is derived from an EMBL/GenBank/DDBJ whole genome shotgun (WGS) entry which is preliminary data.</text>
</comment>
<evidence type="ECO:0000313" key="8">
    <source>
        <dbReference type="EMBL" id="MFC5065122.1"/>
    </source>
</evidence>
<evidence type="ECO:0000256" key="6">
    <source>
        <dbReference type="SAM" id="SignalP"/>
    </source>
</evidence>
<feature type="chain" id="PRO_5045967263" evidence="6">
    <location>
        <begin position="35"/>
        <end position="333"/>
    </location>
</feature>
<dbReference type="InterPro" id="IPR006311">
    <property type="entry name" value="TAT_signal"/>
</dbReference>
<dbReference type="Proteomes" id="UP001595947">
    <property type="component" value="Unassembled WGS sequence"/>
</dbReference>
<evidence type="ECO:0000256" key="2">
    <source>
        <dbReference type="ARBA" id="ARBA00008814"/>
    </source>
</evidence>
<organism evidence="8 9">
    <name type="scientific">Actinomycetospora atypica</name>
    <dbReference type="NCBI Taxonomy" id="1290095"/>
    <lineage>
        <taxon>Bacteria</taxon>
        <taxon>Bacillati</taxon>
        <taxon>Actinomycetota</taxon>
        <taxon>Actinomycetes</taxon>
        <taxon>Pseudonocardiales</taxon>
        <taxon>Pseudonocardiaceae</taxon>
        <taxon>Actinomycetospora</taxon>
    </lineage>
</organism>
<dbReference type="PANTHER" id="PTHR30532">
    <property type="entry name" value="IRON III DICITRATE-BINDING PERIPLASMIC PROTEIN"/>
    <property type="match status" value="1"/>
</dbReference>
<dbReference type="PROSITE" id="PS50983">
    <property type="entry name" value="FE_B12_PBP"/>
    <property type="match status" value="1"/>
</dbReference>
<dbReference type="EMBL" id="JBHSIV010000031">
    <property type="protein sequence ID" value="MFC5065122.1"/>
    <property type="molecule type" value="Genomic_DNA"/>
</dbReference>
<evidence type="ECO:0000313" key="9">
    <source>
        <dbReference type="Proteomes" id="UP001595947"/>
    </source>
</evidence>